<dbReference type="EMBL" id="WIWS01000030">
    <property type="protein sequence ID" value="KAF3221134.1"/>
    <property type="molecule type" value="Genomic_DNA"/>
</dbReference>
<reference evidence="2 3" key="1">
    <citation type="submission" date="2019-06" db="EMBL/GenBank/DDBJ databases">
        <authorList>
            <person name="Palmer J.M."/>
        </authorList>
    </citation>
    <scope>NUCLEOTIDE SEQUENCE [LARGE SCALE GENOMIC DNA]</scope>
    <source>
        <strain evidence="2 3">TWF106</strain>
    </source>
</reference>
<protein>
    <submittedName>
        <fullName evidence="2">Uncharacterized protein</fullName>
    </submittedName>
</protein>
<organism evidence="2 3">
    <name type="scientific">Orbilia oligospora</name>
    <name type="common">Nematode-trapping fungus</name>
    <name type="synonym">Arthrobotrys oligospora</name>
    <dbReference type="NCBI Taxonomy" id="2813651"/>
    <lineage>
        <taxon>Eukaryota</taxon>
        <taxon>Fungi</taxon>
        <taxon>Dikarya</taxon>
        <taxon>Ascomycota</taxon>
        <taxon>Pezizomycotina</taxon>
        <taxon>Orbiliomycetes</taxon>
        <taxon>Orbiliales</taxon>
        <taxon>Orbiliaceae</taxon>
        <taxon>Orbilia</taxon>
    </lineage>
</organism>
<name>A0A7C8QNZ7_ORBOL</name>
<accession>A0A7C8QNZ7</accession>
<comment type="caution">
    <text evidence="2">The sequence shown here is derived from an EMBL/GenBank/DDBJ whole genome shotgun (WGS) entry which is preliminary data.</text>
</comment>
<evidence type="ECO:0000313" key="2">
    <source>
        <dbReference type="EMBL" id="KAF3221134.1"/>
    </source>
</evidence>
<sequence>MAVSVATYNIQSSADVLPSFIGNRTLPNAYAKRIQQRQTAGIELPSPSNDRGIKQLKRDIGAPDALISHIMKYIRDIRATSNSASPPPTPAATGGNDGIDVYSDFSQLDQHPEHHTPSPCAATADPETSVPTMWPSLRMAELTDSTLKLYQFFAKRFYLPKSFQISTASDIDQVSAAILEAKSKFDERGYYQMRRRKSPRRPRNRQKGDRKPCLLDRELKALMLDRRDGPKIVKSRLRHSK</sequence>
<evidence type="ECO:0000256" key="1">
    <source>
        <dbReference type="SAM" id="MobiDB-lite"/>
    </source>
</evidence>
<feature type="region of interest" description="Disordered" evidence="1">
    <location>
        <begin position="79"/>
        <end position="103"/>
    </location>
</feature>
<dbReference type="AlphaFoldDB" id="A0A7C8QNZ7"/>
<dbReference type="Proteomes" id="UP000472727">
    <property type="component" value="Unassembled WGS sequence"/>
</dbReference>
<evidence type="ECO:0000313" key="3">
    <source>
        <dbReference type="Proteomes" id="UP000472727"/>
    </source>
</evidence>
<proteinExistence type="predicted"/>
<gene>
    <name evidence="2" type="ORF">TWF106_006459</name>
</gene>